<feature type="compositionally biased region" description="Polar residues" evidence="1">
    <location>
        <begin position="77"/>
        <end position="99"/>
    </location>
</feature>
<feature type="region of interest" description="Disordered" evidence="1">
    <location>
        <begin position="1"/>
        <end position="26"/>
    </location>
</feature>
<evidence type="ECO:0000313" key="2">
    <source>
        <dbReference type="EMBL" id="PQQ21064.1"/>
    </source>
</evidence>
<dbReference type="Proteomes" id="UP000250321">
    <property type="component" value="Unassembled WGS sequence"/>
</dbReference>
<sequence>MGGGLPEADWLGVEDAAGAGGGDREVAGEADAAIVEVGVADELEAAQSQGPKSNSVAALVITRKKKGKKTTSEKVSNKNPTLSVMSSHQNFLTKLGKQTRNTDGERERGAGDTESKGDRWVGIAPRVPS</sequence>
<protein>
    <submittedName>
        <fullName evidence="2">Uncharacterized protein</fullName>
    </submittedName>
</protein>
<evidence type="ECO:0000256" key="1">
    <source>
        <dbReference type="SAM" id="MobiDB-lite"/>
    </source>
</evidence>
<dbReference type="EMBL" id="PJQY01000020">
    <property type="protein sequence ID" value="PQQ21064.1"/>
    <property type="molecule type" value="Genomic_DNA"/>
</dbReference>
<evidence type="ECO:0000313" key="3">
    <source>
        <dbReference type="Proteomes" id="UP000250321"/>
    </source>
</evidence>
<name>A0A314ZUE2_PRUYE</name>
<organism evidence="2 3">
    <name type="scientific">Prunus yedoensis var. nudiflora</name>
    <dbReference type="NCBI Taxonomy" id="2094558"/>
    <lineage>
        <taxon>Eukaryota</taxon>
        <taxon>Viridiplantae</taxon>
        <taxon>Streptophyta</taxon>
        <taxon>Embryophyta</taxon>
        <taxon>Tracheophyta</taxon>
        <taxon>Spermatophyta</taxon>
        <taxon>Magnoliopsida</taxon>
        <taxon>eudicotyledons</taxon>
        <taxon>Gunneridae</taxon>
        <taxon>Pentapetalae</taxon>
        <taxon>rosids</taxon>
        <taxon>fabids</taxon>
        <taxon>Rosales</taxon>
        <taxon>Rosaceae</taxon>
        <taxon>Amygdaloideae</taxon>
        <taxon>Amygdaleae</taxon>
        <taxon>Prunus</taxon>
    </lineage>
</organism>
<dbReference type="AlphaFoldDB" id="A0A314ZUE2"/>
<comment type="caution">
    <text evidence="2">The sequence shown here is derived from an EMBL/GenBank/DDBJ whole genome shotgun (WGS) entry which is preliminary data.</text>
</comment>
<feature type="region of interest" description="Disordered" evidence="1">
    <location>
        <begin position="63"/>
        <end position="129"/>
    </location>
</feature>
<gene>
    <name evidence="2" type="ORF">Pyn_20975</name>
</gene>
<feature type="compositionally biased region" description="Basic and acidic residues" evidence="1">
    <location>
        <begin position="100"/>
        <end position="119"/>
    </location>
</feature>
<proteinExistence type="predicted"/>
<keyword evidence="3" id="KW-1185">Reference proteome</keyword>
<reference evidence="2 3" key="1">
    <citation type="submission" date="2018-02" db="EMBL/GenBank/DDBJ databases">
        <title>Draft genome of wild Prunus yedoensis var. nudiflora.</title>
        <authorList>
            <person name="Baek S."/>
            <person name="Kim J.-H."/>
            <person name="Choi K."/>
            <person name="Kim G.-B."/>
            <person name="Cho A."/>
            <person name="Jang H."/>
            <person name="Shin C.-H."/>
            <person name="Yu H.-J."/>
            <person name="Mun J.-H."/>
        </authorList>
    </citation>
    <scope>NUCLEOTIDE SEQUENCE [LARGE SCALE GENOMIC DNA]</scope>
    <source>
        <strain evidence="3">cv. Jeju island</strain>
        <tissue evidence="2">Leaf</tissue>
    </source>
</reference>
<accession>A0A314ZUE2</accession>